<feature type="region of interest" description="Disordered" evidence="1">
    <location>
        <begin position="248"/>
        <end position="274"/>
    </location>
</feature>
<feature type="compositionally biased region" description="Polar residues" evidence="1">
    <location>
        <begin position="187"/>
        <end position="218"/>
    </location>
</feature>
<accession>A0A4Y7QK09</accession>
<feature type="compositionally biased region" description="Polar residues" evidence="1">
    <location>
        <begin position="255"/>
        <end position="267"/>
    </location>
</feature>
<dbReference type="VEuPathDB" id="FungiDB:BD410DRAFT_427416"/>
<evidence type="ECO:0000256" key="1">
    <source>
        <dbReference type="SAM" id="MobiDB-lite"/>
    </source>
</evidence>
<protein>
    <submittedName>
        <fullName evidence="2">Uncharacterized protein</fullName>
    </submittedName>
</protein>
<dbReference type="Proteomes" id="UP000294933">
    <property type="component" value="Unassembled WGS sequence"/>
</dbReference>
<dbReference type="AlphaFoldDB" id="A0A4Y7QK09"/>
<dbReference type="EMBL" id="ML170159">
    <property type="protein sequence ID" value="TDL27568.1"/>
    <property type="molecule type" value="Genomic_DNA"/>
</dbReference>
<gene>
    <name evidence="2" type="ORF">BD410DRAFT_427416</name>
</gene>
<evidence type="ECO:0000313" key="3">
    <source>
        <dbReference type="Proteomes" id="UP000294933"/>
    </source>
</evidence>
<feature type="region of interest" description="Disordered" evidence="1">
    <location>
        <begin position="170"/>
        <end position="224"/>
    </location>
</feature>
<proteinExistence type="predicted"/>
<name>A0A4Y7QK09_9AGAM</name>
<keyword evidence="3" id="KW-1185">Reference proteome</keyword>
<reference evidence="2 3" key="1">
    <citation type="submission" date="2018-06" db="EMBL/GenBank/DDBJ databases">
        <title>A transcriptomic atlas of mushroom development highlights an independent origin of complex multicellularity.</title>
        <authorList>
            <consortium name="DOE Joint Genome Institute"/>
            <person name="Krizsan K."/>
            <person name="Almasi E."/>
            <person name="Merenyi Z."/>
            <person name="Sahu N."/>
            <person name="Viragh M."/>
            <person name="Koszo T."/>
            <person name="Mondo S."/>
            <person name="Kiss B."/>
            <person name="Balint B."/>
            <person name="Kues U."/>
            <person name="Barry K."/>
            <person name="Hegedus J.C."/>
            <person name="Henrissat B."/>
            <person name="Johnson J."/>
            <person name="Lipzen A."/>
            <person name="Ohm R."/>
            <person name="Nagy I."/>
            <person name="Pangilinan J."/>
            <person name="Yan J."/>
            <person name="Xiong Y."/>
            <person name="Grigoriev I.V."/>
            <person name="Hibbett D.S."/>
            <person name="Nagy L.G."/>
        </authorList>
    </citation>
    <scope>NUCLEOTIDE SEQUENCE [LARGE SCALE GENOMIC DNA]</scope>
    <source>
        <strain evidence="2 3">SZMC22713</strain>
    </source>
</reference>
<evidence type="ECO:0000313" key="2">
    <source>
        <dbReference type="EMBL" id="TDL27568.1"/>
    </source>
</evidence>
<organism evidence="2 3">
    <name type="scientific">Rickenella mellea</name>
    <dbReference type="NCBI Taxonomy" id="50990"/>
    <lineage>
        <taxon>Eukaryota</taxon>
        <taxon>Fungi</taxon>
        <taxon>Dikarya</taxon>
        <taxon>Basidiomycota</taxon>
        <taxon>Agaricomycotina</taxon>
        <taxon>Agaricomycetes</taxon>
        <taxon>Hymenochaetales</taxon>
        <taxon>Rickenellaceae</taxon>
        <taxon>Rickenella</taxon>
    </lineage>
</organism>
<sequence length="348" mass="37482">MAVATQGPPMRLRCRMQYGPSKTRLLQTLENHAAIAMVRQDIARVGIPLPKTVNIEIVHREFRGPVVDFFWDTFRHSLSYQARNALENFNNPSSSHKELLNLEKISTWIDRRARSDTPSASESPVIHPAVLPAAPLPTRPYTSTTISQILSAAVPALQITPITDVTVPLDATHGSNETPVTQPPSDPDTSNVTGPSNFLVSTPITTSNTKPVATTSCGVSPRMPSDANGDMVAKSLSRFSPAIPRQSAHIPPETSAMTNGSSCQPDCSSPPRDPCTITAPALPPVLQSDPSNRVIETLQSCQRPKNCPSMMLQVTSLLNYSPVALNLGHSTLLVTSGQRSDPGSAFLR</sequence>